<dbReference type="AlphaFoldDB" id="A0A2V3ZTN3"/>
<feature type="signal peptide" evidence="1">
    <location>
        <begin position="1"/>
        <end position="19"/>
    </location>
</feature>
<organism evidence="3 4">
    <name type="scientific">Marinifilum breve</name>
    <dbReference type="NCBI Taxonomy" id="2184082"/>
    <lineage>
        <taxon>Bacteria</taxon>
        <taxon>Pseudomonadati</taxon>
        <taxon>Bacteroidota</taxon>
        <taxon>Bacteroidia</taxon>
        <taxon>Marinilabiliales</taxon>
        <taxon>Marinifilaceae</taxon>
    </lineage>
</organism>
<keyword evidence="1" id="KW-0732">Signal</keyword>
<dbReference type="Proteomes" id="UP000248079">
    <property type="component" value="Unassembled WGS sequence"/>
</dbReference>
<dbReference type="SUPFAM" id="SSF52833">
    <property type="entry name" value="Thioredoxin-like"/>
    <property type="match status" value="1"/>
</dbReference>
<evidence type="ECO:0000256" key="1">
    <source>
        <dbReference type="SAM" id="SignalP"/>
    </source>
</evidence>
<reference evidence="3 4" key="1">
    <citation type="submission" date="2018-05" db="EMBL/GenBank/DDBJ databases">
        <title>Marinifilum breve JC075T sp. nov., a marine bacterium isolated from Yongle Blue Hole in the South China Sea.</title>
        <authorList>
            <person name="Fu T."/>
        </authorList>
    </citation>
    <scope>NUCLEOTIDE SEQUENCE [LARGE SCALE GENOMIC DNA]</scope>
    <source>
        <strain evidence="3 4">JC075</strain>
    </source>
</reference>
<proteinExistence type="predicted"/>
<keyword evidence="4" id="KW-1185">Reference proteome</keyword>
<dbReference type="RefSeq" id="WP_110361624.1">
    <property type="nucleotide sequence ID" value="NZ_QFLI01000007.1"/>
</dbReference>
<evidence type="ECO:0000259" key="2">
    <source>
        <dbReference type="PROSITE" id="PS51352"/>
    </source>
</evidence>
<dbReference type="InterPro" id="IPR013766">
    <property type="entry name" value="Thioredoxin_domain"/>
</dbReference>
<comment type="caution">
    <text evidence="3">The sequence shown here is derived from an EMBL/GenBank/DDBJ whole genome shotgun (WGS) entry which is preliminary data.</text>
</comment>
<feature type="chain" id="PRO_5015930749" description="Thioredoxin domain-containing protein" evidence="1">
    <location>
        <begin position="20"/>
        <end position="455"/>
    </location>
</feature>
<dbReference type="PROSITE" id="PS51352">
    <property type="entry name" value="THIOREDOXIN_2"/>
    <property type="match status" value="1"/>
</dbReference>
<dbReference type="Pfam" id="PF13905">
    <property type="entry name" value="Thioredoxin_8"/>
    <property type="match status" value="1"/>
</dbReference>
<gene>
    <name evidence="3" type="ORF">DF185_15230</name>
</gene>
<dbReference type="InterPro" id="IPR036249">
    <property type="entry name" value="Thioredoxin-like_sf"/>
</dbReference>
<dbReference type="OrthoDB" id="1114096at2"/>
<dbReference type="Gene3D" id="3.40.30.10">
    <property type="entry name" value="Glutaredoxin"/>
    <property type="match status" value="1"/>
</dbReference>
<evidence type="ECO:0000313" key="4">
    <source>
        <dbReference type="Proteomes" id="UP000248079"/>
    </source>
</evidence>
<name>A0A2V3ZTN3_9BACT</name>
<sequence length="455" mass="52927">MYTKLLTILFFLLSLVATGQDKMSLKGEMLDYKGEDFLLLSGDDGGVFIVDSAKVDYNGIIRFNWEGDPGFYRIANKNNKIDFKIDRTNFWFSLSGSMEDGELQFQDNDENYQYQYYLSEFSILNESIQDLREDLLNLNEKDSLFKEKHSEFKKLKKSKRNLLRDLWGSHIDDWSARFALAQQELIPDVKLKGPKADDYYQKHFFDYFAFSDSQLTGTPVYYEKVAKYLKAKKINDLISNGNYKEIKEFIGNLFWLTELNPGSQKYMANYLMNRFPEEEYYEVYHIVSDAYRILNTCEYVLNTKTIKRRINNFKSISKGWQVPDIPLYHTNDGRVQNLSNVNSEVTLLIVWSGSCEHSVNMLTQISEIYYTYKELGLEVVAVSLDSNLNFWKSAVMNGAYPWINSCDTDGLQGTVASQLNTFVTPSMFLIDSSLKTIALPQTFFQLEQKLIELFK</sequence>
<evidence type="ECO:0000313" key="3">
    <source>
        <dbReference type="EMBL" id="PXX98733.1"/>
    </source>
</evidence>
<protein>
    <recommendedName>
        <fullName evidence="2">Thioredoxin domain-containing protein</fullName>
    </recommendedName>
</protein>
<dbReference type="InterPro" id="IPR012336">
    <property type="entry name" value="Thioredoxin-like_fold"/>
</dbReference>
<accession>A0A2V3ZTN3</accession>
<feature type="domain" description="Thioredoxin" evidence="2">
    <location>
        <begin position="316"/>
        <end position="455"/>
    </location>
</feature>
<dbReference type="EMBL" id="QFLI01000007">
    <property type="protein sequence ID" value="PXX98733.1"/>
    <property type="molecule type" value="Genomic_DNA"/>
</dbReference>